<proteinExistence type="predicted"/>
<keyword evidence="2" id="KW-1185">Reference proteome</keyword>
<evidence type="ECO:0000313" key="2">
    <source>
        <dbReference type="Proteomes" id="UP001430953"/>
    </source>
</evidence>
<accession>A0AAW2FTX9</accession>
<sequence length="122" mass="13804">MKINGRYTRNCCVARAAAERPRMQAAGAEKRQRAVWSKLKTDKPAMSRRATFIYVTMSGAHRRATASPSRLLLSANFSRGVLRVSSPRADVANLKSVIFFIRVPHSRKVVFLFFFIFLNVIS</sequence>
<evidence type="ECO:0000313" key="1">
    <source>
        <dbReference type="EMBL" id="KAL0118923.1"/>
    </source>
</evidence>
<gene>
    <name evidence="1" type="ORF">PUN28_009508</name>
</gene>
<dbReference type="EMBL" id="JADYXP020000008">
    <property type="protein sequence ID" value="KAL0118923.1"/>
    <property type="molecule type" value="Genomic_DNA"/>
</dbReference>
<protein>
    <submittedName>
        <fullName evidence="1">Uncharacterized protein</fullName>
    </submittedName>
</protein>
<reference evidence="1 2" key="1">
    <citation type="submission" date="2023-03" db="EMBL/GenBank/DDBJ databases">
        <title>High recombination rates correlate with genetic variation in Cardiocondyla obscurior ants.</title>
        <authorList>
            <person name="Errbii M."/>
        </authorList>
    </citation>
    <scope>NUCLEOTIDE SEQUENCE [LARGE SCALE GENOMIC DNA]</scope>
    <source>
        <strain evidence="1">Alpha-2009</strain>
        <tissue evidence="1">Whole body</tissue>
    </source>
</reference>
<dbReference type="Proteomes" id="UP001430953">
    <property type="component" value="Unassembled WGS sequence"/>
</dbReference>
<name>A0AAW2FTX9_9HYME</name>
<organism evidence="1 2">
    <name type="scientific">Cardiocondyla obscurior</name>
    <dbReference type="NCBI Taxonomy" id="286306"/>
    <lineage>
        <taxon>Eukaryota</taxon>
        <taxon>Metazoa</taxon>
        <taxon>Ecdysozoa</taxon>
        <taxon>Arthropoda</taxon>
        <taxon>Hexapoda</taxon>
        <taxon>Insecta</taxon>
        <taxon>Pterygota</taxon>
        <taxon>Neoptera</taxon>
        <taxon>Endopterygota</taxon>
        <taxon>Hymenoptera</taxon>
        <taxon>Apocrita</taxon>
        <taxon>Aculeata</taxon>
        <taxon>Formicoidea</taxon>
        <taxon>Formicidae</taxon>
        <taxon>Myrmicinae</taxon>
        <taxon>Cardiocondyla</taxon>
    </lineage>
</organism>
<dbReference type="AlphaFoldDB" id="A0AAW2FTX9"/>
<comment type="caution">
    <text evidence="1">The sequence shown here is derived from an EMBL/GenBank/DDBJ whole genome shotgun (WGS) entry which is preliminary data.</text>
</comment>